<sequence length="175" mass="18715">MTNHQRPSLLALSALLLCTLHQTAGSSGSHRSSSASSSSPSSPPTSASAGRNNVGTLQDRLTLTNISGSHSHKSRPSPKLEAVTVCWCPSWIRLQGLSPDRASRPAGLCRVYSSTLWDARHCDCHDNSGGGYLCDAGHHLLAGGIYHRKHHEPHHTAHILLPGDSSQHLPSFILI</sequence>
<reference evidence="3" key="3">
    <citation type="submission" date="2025-09" db="UniProtKB">
        <authorList>
            <consortium name="Ensembl"/>
        </authorList>
    </citation>
    <scope>IDENTIFICATION</scope>
</reference>
<feature type="chain" id="PRO_5025509798" evidence="2">
    <location>
        <begin position="26"/>
        <end position="175"/>
    </location>
</feature>
<organism evidence="3 4">
    <name type="scientific">Echeneis naucrates</name>
    <name type="common">Live sharksucker</name>
    <dbReference type="NCBI Taxonomy" id="173247"/>
    <lineage>
        <taxon>Eukaryota</taxon>
        <taxon>Metazoa</taxon>
        <taxon>Chordata</taxon>
        <taxon>Craniata</taxon>
        <taxon>Vertebrata</taxon>
        <taxon>Euteleostomi</taxon>
        <taxon>Actinopterygii</taxon>
        <taxon>Neopterygii</taxon>
        <taxon>Teleostei</taxon>
        <taxon>Neoteleostei</taxon>
        <taxon>Acanthomorphata</taxon>
        <taxon>Carangaria</taxon>
        <taxon>Carangiformes</taxon>
        <taxon>Echeneidae</taxon>
        <taxon>Echeneis</taxon>
    </lineage>
</organism>
<protein>
    <submittedName>
        <fullName evidence="3">Fibronectin type III domain containing 10</fullName>
    </submittedName>
</protein>
<proteinExistence type="predicted"/>
<keyword evidence="4" id="KW-1185">Reference proteome</keyword>
<dbReference type="Ensembl" id="ENSENLT00000007030.1">
    <property type="protein sequence ID" value="ENSENLP00000006732.1"/>
    <property type="gene ID" value="ENSENLG00000003194.1"/>
</dbReference>
<reference evidence="3" key="2">
    <citation type="submission" date="2025-08" db="UniProtKB">
        <authorList>
            <consortium name="Ensembl"/>
        </authorList>
    </citation>
    <scope>IDENTIFICATION</scope>
</reference>
<feature type="signal peptide" evidence="2">
    <location>
        <begin position="1"/>
        <end position="25"/>
    </location>
</feature>
<reference evidence="3" key="1">
    <citation type="submission" date="2021-04" db="EMBL/GenBank/DDBJ databases">
        <authorList>
            <consortium name="Wellcome Sanger Institute Data Sharing"/>
        </authorList>
    </citation>
    <scope>NUCLEOTIDE SEQUENCE [LARGE SCALE GENOMIC DNA]</scope>
</reference>
<feature type="compositionally biased region" description="Low complexity" evidence="1">
    <location>
        <begin position="27"/>
        <end position="50"/>
    </location>
</feature>
<dbReference type="Proteomes" id="UP000472264">
    <property type="component" value="Chromosome 5"/>
</dbReference>
<feature type="region of interest" description="Disordered" evidence="1">
    <location>
        <begin position="27"/>
        <end position="54"/>
    </location>
</feature>
<dbReference type="AlphaFoldDB" id="A0A665TKX4"/>
<accession>A0A665TKX4</accession>
<evidence type="ECO:0000313" key="4">
    <source>
        <dbReference type="Proteomes" id="UP000472264"/>
    </source>
</evidence>
<name>A0A665TKX4_ECHNA</name>
<evidence type="ECO:0000313" key="3">
    <source>
        <dbReference type="Ensembl" id="ENSENLP00000006732.1"/>
    </source>
</evidence>
<evidence type="ECO:0000256" key="2">
    <source>
        <dbReference type="SAM" id="SignalP"/>
    </source>
</evidence>
<evidence type="ECO:0000256" key="1">
    <source>
        <dbReference type="SAM" id="MobiDB-lite"/>
    </source>
</evidence>
<keyword evidence="2" id="KW-0732">Signal</keyword>